<comment type="caution">
    <text evidence="2">The sequence shown here is derived from an EMBL/GenBank/DDBJ whole genome shotgun (WGS) entry which is preliminary data.</text>
</comment>
<dbReference type="Gene3D" id="1.10.10.10">
    <property type="entry name" value="Winged helix-like DNA-binding domain superfamily/Winged helix DNA-binding domain"/>
    <property type="match status" value="1"/>
</dbReference>
<dbReference type="InterPro" id="IPR001845">
    <property type="entry name" value="HTH_ArsR_DNA-bd_dom"/>
</dbReference>
<dbReference type="SMART" id="SM00418">
    <property type="entry name" value="HTH_ARSR"/>
    <property type="match status" value="1"/>
</dbReference>
<dbReference type="PANTHER" id="PTHR38600:SF1">
    <property type="entry name" value="TRANSCRIPTIONAL REGULATORY PROTEIN"/>
    <property type="match status" value="1"/>
</dbReference>
<protein>
    <submittedName>
        <fullName evidence="2">Metalloregulator ArsR/SmtB family transcription factor</fullName>
    </submittedName>
</protein>
<dbReference type="Pfam" id="PF12840">
    <property type="entry name" value="HTH_20"/>
    <property type="match status" value="1"/>
</dbReference>
<keyword evidence="3" id="KW-1185">Reference proteome</keyword>
<dbReference type="PANTHER" id="PTHR38600">
    <property type="entry name" value="TRANSCRIPTIONAL REGULATORY PROTEIN"/>
    <property type="match status" value="1"/>
</dbReference>
<dbReference type="PRINTS" id="PR00778">
    <property type="entry name" value="HTHARSR"/>
</dbReference>
<evidence type="ECO:0000313" key="3">
    <source>
        <dbReference type="Proteomes" id="UP001448614"/>
    </source>
</evidence>
<gene>
    <name evidence="2" type="ORF">V3C41_01975</name>
</gene>
<feature type="domain" description="HTH arsR-type" evidence="1">
    <location>
        <begin position="1"/>
        <end position="88"/>
    </location>
</feature>
<dbReference type="InterPro" id="IPR036388">
    <property type="entry name" value="WH-like_DNA-bd_sf"/>
</dbReference>
<dbReference type="InterPro" id="IPR011991">
    <property type="entry name" value="ArsR-like_HTH"/>
</dbReference>
<organism evidence="2 3">
    <name type="scientific">Paenarthrobacter nicotinovorans</name>
    <name type="common">Arthrobacter nicotinovorans</name>
    <dbReference type="NCBI Taxonomy" id="29320"/>
    <lineage>
        <taxon>Bacteria</taxon>
        <taxon>Bacillati</taxon>
        <taxon>Actinomycetota</taxon>
        <taxon>Actinomycetes</taxon>
        <taxon>Micrococcales</taxon>
        <taxon>Micrococcaceae</taxon>
        <taxon>Paenarthrobacter</taxon>
    </lineage>
</organism>
<dbReference type="InterPro" id="IPR036390">
    <property type="entry name" value="WH_DNA-bd_sf"/>
</dbReference>
<proteinExistence type="predicted"/>
<dbReference type="Proteomes" id="UP001448614">
    <property type="component" value="Unassembled WGS sequence"/>
</dbReference>
<evidence type="ECO:0000259" key="1">
    <source>
        <dbReference type="PROSITE" id="PS50987"/>
    </source>
</evidence>
<reference evidence="2 3" key="1">
    <citation type="journal article" date="2024" name="Appl. Microbiol. Biotechnol.">
        <title>Biosynthetic gene clusters with biotechnological applications in novel Antarctic isolates from Actinomycetota.</title>
        <authorList>
            <person name="Bruna P."/>
            <person name="Nunez-Montero K."/>
            <person name="Contreras M.J."/>
            <person name="Leal K."/>
            <person name="Garcia M."/>
            <person name="Abanto M."/>
            <person name="Barrientos L."/>
        </authorList>
    </citation>
    <scope>NUCLEOTIDE SEQUENCE [LARGE SCALE GENOMIC DNA]</scope>
    <source>
        <strain evidence="2 3">Se16.17</strain>
    </source>
</reference>
<dbReference type="NCBIfam" id="NF033788">
    <property type="entry name" value="HTH_metalloreg"/>
    <property type="match status" value="1"/>
</dbReference>
<dbReference type="SUPFAM" id="SSF46785">
    <property type="entry name" value="Winged helix' DNA-binding domain"/>
    <property type="match status" value="1"/>
</dbReference>
<name>A0ABV0GMT2_PAENI</name>
<accession>A0ABV0GMT2</accession>
<dbReference type="RefSeq" id="WP_347781710.1">
    <property type="nucleotide sequence ID" value="NZ_JBBMFV010000004.1"/>
</dbReference>
<sequence length="105" mass="11995">MLIDVFGALANPSRRTILDNLLDGPLPAGELTGRLELSRSSASEHLTVLKEAGLIREERKGRQRIYHLEARGLQEVNGWLKNYEQYWNQRLDALADLLDEENTHD</sequence>
<dbReference type="PROSITE" id="PS50987">
    <property type="entry name" value="HTH_ARSR_2"/>
    <property type="match status" value="1"/>
</dbReference>
<dbReference type="CDD" id="cd00090">
    <property type="entry name" value="HTH_ARSR"/>
    <property type="match status" value="1"/>
</dbReference>
<dbReference type="EMBL" id="JBBMFV010000004">
    <property type="protein sequence ID" value="MEO3939833.1"/>
    <property type="molecule type" value="Genomic_DNA"/>
</dbReference>
<evidence type="ECO:0000313" key="2">
    <source>
        <dbReference type="EMBL" id="MEO3939833.1"/>
    </source>
</evidence>